<dbReference type="GO" id="GO:0043190">
    <property type="term" value="C:ATP-binding cassette (ABC) transporter complex"/>
    <property type="evidence" value="ECO:0007669"/>
    <property type="project" value="InterPro"/>
</dbReference>
<evidence type="ECO:0000256" key="2">
    <source>
        <dbReference type="ARBA" id="ARBA00007783"/>
    </source>
</evidence>
<sequence>MNRALTVARHDLVWLRRDPAPVITMLLTPALLMFFIKPLYVGALDRLGYRGVNGAELAVPGMTVMFSFFMAGLVTESVFREHGLNTWARLRVSPLRDTELMTGKVAPCLVLVMAQSCVLFLLGRVVMDLRVRGSLLALLAVMAALSACVVAFSFLLCAVARTRRQAFAYERVTTLVWVILGGTLVPTELMADWVGSLAGFTPVYWASHGYREVILDGEGVAGVLPHVGVLCGFTVLFVALAVWRFNGGADKQHWD</sequence>
<keyword evidence="12" id="KW-1185">Reference proteome</keyword>
<gene>
    <name evidence="11" type="ORF">C6Y14_22905</name>
</gene>
<feature type="transmembrane region" description="Helical" evidence="9">
    <location>
        <begin position="57"/>
        <end position="79"/>
    </location>
</feature>
<keyword evidence="4 9" id="KW-1003">Cell membrane</keyword>
<dbReference type="GO" id="GO:0046677">
    <property type="term" value="P:response to antibiotic"/>
    <property type="evidence" value="ECO:0007669"/>
    <property type="project" value="UniProtKB-KW"/>
</dbReference>
<feature type="transmembrane region" description="Helical" evidence="9">
    <location>
        <begin position="20"/>
        <end position="37"/>
    </location>
</feature>
<dbReference type="InterPro" id="IPR047817">
    <property type="entry name" value="ABC2_TM_bact-type"/>
</dbReference>
<keyword evidence="3 9" id="KW-0813">Transport</keyword>
<evidence type="ECO:0000313" key="12">
    <source>
        <dbReference type="Proteomes" id="UP000240429"/>
    </source>
</evidence>
<dbReference type="InterPro" id="IPR051449">
    <property type="entry name" value="ABC-2_transporter_component"/>
</dbReference>
<dbReference type="EMBL" id="PYBJ01000016">
    <property type="protein sequence ID" value="PSM40865.1"/>
    <property type="molecule type" value="Genomic_DNA"/>
</dbReference>
<evidence type="ECO:0000256" key="9">
    <source>
        <dbReference type="RuleBase" id="RU361157"/>
    </source>
</evidence>
<dbReference type="PANTHER" id="PTHR30294">
    <property type="entry name" value="MEMBRANE COMPONENT OF ABC TRANSPORTER YHHJ-RELATED"/>
    <property type="match status" value="1"/>
</dbReference>
<evidence type="ECO:0000256" key="7">
    <source>
        <dbReference type="ARBA" id="ARBA00023136"/>
    </source>
</evidence>
<keyword evidence="6 9" id="KW-1133">Transmembrane helix</keyword>
<keyword evidence="7 9" id="KW-0472">Membrane</keyword>
<comment type="similarity">
    <text evidence="2 9">Belongs to the ABC-2 integral membrane protein family.</text>
</comment>
<feature type="domain" description="ABC transmembrane type-2" evidence="10">
    <location>
        <begin position="20"/>
        <end position="248"/>
    </location>
</feature>
<comment type="subcellular location">
    <subcellularLocation>
        <location evidence="1 9">Cell membrane</location>
        <topology evidence="1 9">Multi-pass membrane protein</topology>
    </subcellularLocation>
</comment>
<evidence type="ECO:0000256" key="4">
    <source>
        <dbReference type="ARBA" id="ARBA00022475"/>
    </source>
</evidence>
<protein>
    <recommendedName>
        <fullName evidence="9">Transport permease protein</fullName>
    </recommendedName>
</protein>
<evidence type="ECO:0000259" key="10">
    <source>
        <dbReference type="PROSITE" id="PS51012"/>
    </source>
</evidence>
<feature type="transmembrane region" description="Helical" evidence="9">
    <location>
        <begin position="100"/>
        <end position="123"/>
    </location>
</feature>
<dbReference type="RefSeq" id="WP_107018671.1">
    <property type="nucleotide sequence ID" value="NZ_KZ679046.1"/>
</dbReference>
<dbReference type="InterPro" id="IPR000412">
    <property type="entry name" value="ABC_2_transport"/>
</dbReference>
<proteinExistence type="inferred from homology"/>
<feature type="transmembrane region" description="Helical" evidence="9">
    <location>
        <begin position="135"/>
        <end position="160"/>
    </location>
</feature>
<dbReference type="GO" id="GO:0140359">
    <property type="term" value="F:ABC-type transporter activity"/>
    <property type="evidence" value="ECO:0007669"/>
    <property type="project" value="InterPro"/>
</dbReference>
<comment type="caution">
    <text evidence="11">The sequence shown here is derived from an EMBL/GenBank/DDBJ whole genome shotgun (WGS) entry which is preliminary data.</text>
</comment>
<dbReference type="AlphaFoldDB" id="A0A2P8Q3R3"/>
<reference evidence="11 12" key="1">
    <citation type="submission" date="2018-03" db="EMBL/GenBank/DDBJ databases">
        <title>Streptomyces dioscori sp. nov., a novel endophytic actinobacterium isolated from bulbil of Dioscorea bulbifera L.</title>
        <authorList>
            <person name="Zhikuan W."/>
        </authorList>
    </citation>
    <scope>NUCLEOTIDE SEQUENCE [LARGE SCALE GENOMIC DNA]</scope>
    <source>
        <strain evidence="11 12">A217</strain>
    </source>
</reference>
<evidence type="ECO:0000313" key="11">
    <source>
        <dbReference type="EMBL" id="PSM40865.1"/>
    </source>
</evidence>
<dbReference type="PIRSF" id="PIRSF006648">
    <property type="entry name" value="DrrB"/>
    <property type="match status" value="1"/>
</dbReference>
<evidence type="ECO:0000256" key="1">
    <source>
        <dbReference type="ARBA" id="ARBA00004651"/>
    </source>
</evidence>
<keyword evidence="8" id="KW-0046">Antibiotic resistance</keyword>
<dbReference type="Pfam" id="PF01061">
    <property type="entry name" value="ABC2_membrane"/>
    <property type="match status" value="1"/>
</dbReference>
<keyword evidence="5 9" id="KW-0812">Transmembrane</keyword>
<dbReference type="Proteomes" id="UP000240429">
    <property type="component" value="Unassembled WGS sequence"/>
</dbReference>
<evidence type="ECO:0000256" key="8">
    <source>
        <dbReference type="ARBA" id="ARBA00023251"/>
    </source>
</evidence>
<evidence type="ECO:0000256" key="3">
    <source>
        <dbReference type="ARBA" id="ARBA00022448"/>
    </source>
</evidence>
<dbReference type="PANTHER" id="PTHR30294:SF38">
    <property type="entry name" value="TRANSPORT PERMEASE PROTEIN"/>
    <property type="match status" value="1"/>
</dbReference>
<name>A0A2P8Q3R3_9ACTN</name>
<dbReference type="PROSITE" id="PS51012">
    <property type="entry name" value="ABC_TM2"/>
    <property type="match status" value="1"/>
</dbReference>
<evidence type="ECO:0000256" key="5">
    <source>
        <dbReference type="ARBA" id="ARBA00022692"/>
    </source>
</evidence>
<organism evidence="11 12">
    <name type="scientific">Streptomyces dioscori</name>
    <dbReference type="NCBI Taxonomy" id="2109333"/>
    <lineage>
        <taxon>Bacteria</taxon>
        <taxon>Bacillati</taxon>
        <taxon>Actinomycetota</taxon>
        <taxon>Actinomycetes</taxon>
        <taxon>Kitasatosporales</taxon>
        <taxon>Streptomycetaceae</taxon>
        <taxon>Streptomyces</taxon>
        <taxon>Streptomyces aurantiacus group</taxon>
    </lineage>
</organism>
<dbReference type="InterPro" id="IPR013525">
    <property type="entry name" value="ABC2_TM"/>
</dbReference>
<feature type="transmembrane region" description="Helical" evidence="9">
    <location>
        <begin position="172"/>
        <end position="191"/>
    </location>
</feature>
<dbReference type="OrthoDB" id="4526018at2"/>
<evidence type="ECO:0000256" key="6">
    <source>
        <dbReference type="ARBA" id="ARBA00022989"/>
    </source>
</evidence>
<accession>A0A2P8Q3R3</accession>
<feature type="transmembrane region" description="Helical" evidence="9">
    <location>
        <begin position="223"/>
        <end position="243"/>
    </location>
</feature>